<proteinExistence type="predicted"/>
<sequence length="239" mass="25965">MLRPGRSSGAPLADDPRRLFRATELVACRTCRGSGAVGGYTGDDPPEWEEEAWTCTDCGTLGRVAADTPLLDRPPVPAPFDADPDGVRHAEEAARTAVRRLAPWGVPAVDRVVWRVGGPLHRPVKATVPHPRAEVLRRLFFRDWSDELGRIPHHHVPLDGLTSLFAARAAWHARLGRAWRLAADRALTVPASADRPDAVGRSMADLPDPFTPLIEIWAAGYAFADATDDAIHLIAPEPA</sequence>
<comment type="caution">
    <text evidence="1">The sequence shown here is derived from an EMBL/GenBank/DDBJ whole genome shotgun (WGS) entry which is preliminary data.</text>
</comment>
<protein>
    <submittedName>
        <fullName evidence="1">Uncharacterized protein</fullName>
    </submittedName>
</protein>
<reference evidence="1 2" key="1">
    <citation type="journal article" date="2017" name="Chemistry">
        <title>Isolation, Biosynthesis and Chemical Modifications of Rubterolones A-F: Rare Tropolone Alkaloids from Actinomadura sp. 5-2.</title>
        <authorList>
            <person name="Guo H."/>
            <person name="Benndorf R."/>
            <person name="Leichnitz D."/>
            <person name="Klassen J.L."/>
            <person name="Vollmers J."/>
            <person name="Gorls H."/>
            <person name="Steinacker M."/>
            <person name="Weigel C."/>
            <person name="Dahse H.M."/>
            <person name="Kaster A.K."/>
            <person name="de Beer Z.W."/>
            <person name="Poulsen M."/>
            <person name="Beemelmanns C."/>
        </authorList>
    </citation>
    <scope>NUCLEOTIDE SEQUENCE [LARGE SCALE GENOMIC DNA]</scope>
    <source>
        <strain evidence="1 2">5-2</strain>
    </source>
</reference>
<keyword evidence="2" id="KW-1185">Reference proteome</keyword>
<evidence type="ECO:0000313" key="1">
    <source>
        <dbReference type="EMBL" id="POM23488.1"/>
    </source>
</evidence>
<accession>A0A2P4UEP6</accession>
<organism evidence="1 2">
    <name type="scientific">Actinomadura rubteroloni</name>
    <dbReference type="NCBI Taxonomy" id="1926885"/>
    <lineage>
        <taxon>Bacteria</taxon>
        <taxon>Bacillati</taxon>
        <taxon>Actinomycetota</taxon>
        <taxon>Actinomycetes</taxon>
        <taxon>Streptosporangiales</taxon>
        <taxon>Thermomonosporaceae</taxon>
        <taxon>Actinomadura</taxon>
    </lineage>
</organism>
<dbReference type="EMBL" id="MTBP01000003">
    <property type="protein sequence ID" value="POM23488.1"/>
    <property type="molecule type" value="Genomic_DNA"/>
</dbReference>
<dbReference type="Proteomes" id="UP000242367">
    <property type="component" value="Unassembled WGS sequence"/>
</dbReference>
<gene>
    <name evidence="1" type="ORF">BTM25_46420</name>
</gene>
<name>A0A2P4UEP6_9ACTN</name>
<evidence type="ECO:0000313" key="2">
    <source>
        <dbReference type="Proteomes" id="UP000242367"/>
    </source>
</evidence>
<dbReference type="AlphaFoldDB" id="A0A2P4UEP6"/>